<keyword evidence="11 13" id="KW-0496">Mitochondrion</keyword>
<dbReference type="PROSITE" id="PS00668">
    <property type="entry name" value="COMPLEX1_ND1_2"/>
    <property type="match status" value="1"/>
</dbReference>
<dbReference type="GO" id="GO:0005743">
    <property type="term" value="C:mitochondrial inner membrane"/>
    <property type="evidence" value="ECO:0007669"/>
    <property type="project" value="UniProtKB-SubCell"/>
</dbReference>
<dbReference type="Pfam" id="PF00146">
    <property type="entry name" value="NADHdh"/>
    <property type="match status" value="1"/>
</dbReference>
<keyword evidence="7 12" id="KW-1133">Transmembrane helix</keyword>
<reference evidence="13" key="1">
    <citation type="submission" date="2020-09" db="EMBL/GenBank/DDBJ databases">
        <authorList>
            <person name="Ma X.X."/>
            <person name="Chang Q.C."/>
            <person name="Wang C.R."/>
        </authorList>
    </citation>
    <scope>NUCLEOTIDE SEQUENCE</scope>
</reference>
<dbReference type="RefSeq" id="YP_010046005.1">
    <property type="nucleotide sequence ID" value="NC_054303.1"/>
</dbReference>
<dbReference type="PANTHER" id="PTHR11432:SF3">
    <property type="entry name" value="NADH-UBIQUINONE OXIDOREDUCTASE CHAIN 1"/>
    <property type="match status" value="1"/>
</dbReference>
<feature type="transmembrane region" description="Helical" evidence="12">
    <location>
        <begin position="104"/>
        <end position="126"/>
    </location>
</feature>
<dbReference type="InterPro" id="IPR018086">
    <property type="entry name" value="NADH_UbQ_OxRdtase_su1_CS"/>
</dbReference>
<proteinExistence type="inferred from homology"/>
<evidence type="ECO:0000256" key="8">
    <source>
        <dbReference type="ARBA" id="ARBA00023075"/>
    </source>
</evidence>
<gene>
    <name evidence="13" type="primary">ND1</name>
</gene>
<evidence type="ECO:0000256" key="9">
    <source>
        <dbReference type="ARBA" id="ARBA00023136"/>
    </source>
</evidence>
<evidence type="ECO:0000256" key="7">
    <source>
        <dbReference type="ARBA" id="ARBA00022989"/>
    </source>
</evidence>
<feature type="transmembrane region" description="Helical" evidence="12">
    <location>
        <begin position="70"/>
        <end position="92"/>
    </location>
</feature>
<geneLocation type="mitochondrion" evidence="13"/>
<dbReference type="GeneID" id="63655450"/>
<comment type="catalytic activity">
    <reaction evidence="11">
        <text>a ubiquinone + NADH + 5 H(+)(in) = a ubiquinol + NAD(+) + 4 H(+)(out)</text>
        <dbReference type="Rhea" id="RHEA:29091"/>
        <dbReference type="Rhea" id="RHEA-COMP:9565"/>
        <dbReference type="Rhea" id="RHEA-COMP:9566"/>
        <dbReference type="ChEBI" id="CHEBI:15378"/>
        <dbReference type="ChEBI" id="CHEBI:16389"/>
        <dbReference type="ChEBI" id="CHEBI:17976"/>
        <dbReference type="ChEBI" id="CHEBI:57540"/>
        <dbReference type="ChEBI" id="CHEBI:57945"/>
        <dbReference type="EC" id="7.1.1.2"/>
    </reaction>
</comment>
<evidence type="ECO:0000256" key="5">
    <source>
        <dbReference type="ARBA" id="ARBA00022448"/>
    </source>
</evidence>
<dbReference type="EMBL" id="MW044618">
    <property type="protein sequence ID" value="QPG86051.1"/>
    <property type="molecule type" value="Genomic_DNA"/>
</dbReference>
<feature type="transmembrane region" description="Helical" evidence="12">
    <location>
        <begin position="275"/>
        <end position="297"/>
    </location>
</feature>
<comment type="function">
    <text evidence="1">Core subunit of the mitochondrial membrane respiratory chain NADH dehydrogenase (Complex I) that is believed to belong to the minimal assembly required for catalysis. Complex I functions in the transfer of electrons from NADH to the respiratory chain. The immediate electron acceptor for the enzyme is believed to be ubiquinone.</text>
</comment>
<feature type="transmembrane region" description="Helical" evidence="12">
    <location>
        <begin position="176"/>
        <end position="196"/>
    </location>
</feature>
<name>A0A7U3PYB0_9ACAR</name>
<evidence type="ECO:0000256" key="6">
    <source>
        <dbReference type="ARBA" id="ARBA00022692"/>
    </source>
</evidence>
<feature type="transmembrane region" description="Helical" evidence="12">
    <location>
        <begin position="6"/>
        <end position="29"/>
    </location>
</feature>
<keyword evidence="10" id="KW-0520">NAD</keyword>
<dbReference type="GO" id="GO:0009060">
    <property type="term" value="P:aerobic respiration"/>
    <property type="evidence" value="ECO:0007669"/>
    <property type="project" value="TreeGrafter"/>
</dbReference>
<organism evidence="13">
    <name type="scientific">Dermanyssus gallinae</name>
    <dbReference type="NCBI Taxonomy" id="34641"/>
    <lineage>
        <taxon>Eukaryota</taxon>
        <taxon>Metazoa</taxon>
        <taxon>Ecdysozoa</taxon>
        <taxon>Arthropoda</taxon>
        <taxon>Chelicerata</taxon>
        <taxon>Arachnida</taxon>
        <taxon>Acari</taxon>
        <taxon>Parasitiformes</taxon>
        <taxon>Mesostigmata</taxon>
        <taxon>Gamasina</taxon>
        <taxon>Dermanyssoidea</taxon>
        <taxon>Dermanyssidae</taxon>
        <taxon>Dermanyssus</taxon>
    </lineage>
</organism>
<dbReference type="GO" id="GO:0003954">
    <property type="term" value="F:NADH dehydrogenase activity"/>
    <property type="evidence" value="ECO:0007669"/>
    <property type="project" value="TreeGrafter"/>
</dbReference>
<evidence type="ECO:0000256" key="2">
    <source>
        <dbReference type="ARBA" id="ARBA00004225"/>
    </source>
</evidence>
<dbReference type="PANTHER" id="PTHR11432">
    <property type="entry name" value="NADH DEHYDROGENASE SUBUNIT 1"/>
    <property type="match status" value="1"/>
</dbReference>
<evidence type="ECO:0000256" key="3">
    <source>
        <dbReference type="ARBA" id="ARBA00010535"/>
    </source>
</evidence>
<comment type="similarity">
    <text evidence="3 10">Belongs to the complex I subunit 1 family.</text>
</comment>
<feature type="transmembrane region" description="Helical" evidence="12">
    <location>
        <begin position="146"/>
        <end position="164"/>
    </location>
</feature>
<accession>A0A7U3PYB0</accession>
<evidence type="ECO:0000256" key="10">
    <source>
        <dbReference type="RuleBase" id="RU000471"/>
    </source>
</evidence>
<dbReference type="InterPro" id="IPR001694">
    <property type="entry name" value="NADH_UbQ_OxRdtase_su1/FPO"/>
</dbReference>
<evidence type="ECO:0000256" key="1">
    <source>
        <dbReference type="ARBA" id="ARBA00003257"/>
    </source>
</evidence>
<feature type="transmembrane region" description="Helical" evidence="12">
    <location>
        <begin position="243"/>
        <end position="263"/>
    </location>
</feature>
<evidence type="ECO:0000313" key="13">
    <source>
        <dbReference type="EMBL" id="QPG86051.1"/>
    </source>
</evidence>
<protein>
    <recommendedName>
        <fullName evidence="4 11">NADH-ubiquinone oxidoreductase chain 1</fullName>
        <ecNumber evidence="11">7.1.1.2</ecNumber>
    </recommendedName>
</protein>
<keyword evidence="6 10" id="KW-0812">Transmembrane</keyword>
<comment type="subcellular location">
    <subcellularLocation>
        <location evidence="10">Mitochondrion inner membrane</location>
        <topology evidence="10">Multi-pass membrane protein</topology>
    </subcellularLocation>
    <subcellularLocation>
        <location evidence="2">Mitochondrion membrane</location>
        <topology evidence="2">Multi-pass membrane protein</topology>
    </subcellularLocation>
</comment>
<keyword evidence="5" id="KW-0813">Transport</keyword>
<evidence type="ECO:0000256" key="11">
    <source>
        <dbReference type="RuleBase" id="RU000473"/>
    </source>
</evidence>
<dbReference type="EC" id="7.1.1.2" evidence="11"/>
<evidence type="ECO:0000256" key="12">
    <source>
        <dbReference type="SAM" id="Phobius"/>
    </source>
</evidence>
<evidence type="ECO:0000256" key="4">
    <source>
        <dbReference type="ARBA" id="ARBA00021009"/>
    </source>
</evidence>
<sequence length="298" mass="34609">MSLIFVKLYYCLFILISVAFITLLERKILGYIQIRKGPNKILFSGLMQPIADAIKLLMKEMVLYKMLNKLMFMIFPLFSLMLLLLYFMIIMYKYNGGMELEFSMIMIMIISSMGVYIVMGCGWSSNSKYSLLGSYRGVAQTISYEVVFSFMIVMLFLPSMGLNFKKMMLIQNYSYSYLLTMSLFFLVWGVVLLAELNRIPFDFVEGESELVSGYNVEYGGILFAILFMAEYGNIIFMSFLTSIIFKGGSMYFTMVLIFLVLLLRGGLPRFRYDLMMIMIWKGLLPMILLFCLFIFLLQ</sequence>
<keyword evidence="9 12" id="KW-0472">Membrane</keyword>
<feature type="transmembrane region" description="Helical" evidence="12">
    <location>
        <begin position="216"/>
        <end position="236"/>
    </location>
</feature>
<dbReference type="CTD" id="4535"/>
<keyword evidence="8 11" id="KW-0830">Ubiquinone</keyword>
<dbReference type="AlphaFoldDB" id="A0A7U3PYB0"/>
<dbReference type="GO" id="GO:0008137">
    <property type="term" value="F:NADH dehydrogenase (ubiquinone) activity"/>
    <property type="evidence" value="ECO:0007669"/>
    <property type="project" value="UniProtKB-EC"/>
</dbReference>
<dbReference type="PROSITE" id="PS00667">
    <property type="entry name" value="COMPLEX1_ND1_1"/>
    <property type="match status" value="1"/>
</dbReference>